<accession>A0A077QDW7</accession>
<sequence>MNISALGLDICNKKPDLNVQSFLSCELLNSILSIGFVRNSR</sequence>
<organism evidence="1">
    <name type="scientific">Xenorhabdus bovienii str. Intermedium</name>
    <dbReference type="NCBI Taxonomy" id="1379677"/>
    <lineage>
        <taxon>Bacteria</taxon>
        <taxon>Pseudomonadati</taxon>
        <taxon>Pseudomonadota</taxon>
        <taxon>Gammaproteobacteria</taxon>
        <taxon>Enterobacterales</taxon>
        <taxon>Morganellaceae</taxon>
        <taxon>Xenorhabdus</taxon>
    </lineage>
</organism>
<name>A0A077QDW7_XENBV</name>
<protein>
    <submittedName>
        <fullName evidence="1">Uncharacterized protein</fullName>
    </submittedName>
</protein>
<dbReference type="EMBL" id="CBTB010000065">
    <property type="protein sequence ID" value="CDH31639.1"/>
    <property type="molecule type" value="Genomic_DNA"/>
</dbReference>
<gene>
    <name evidence="1" type="ORF">XBI1_1570113</name>
</gene>
<comment type="caution">
    <text evidence="1">The sequence shown here is derived from an EMBL/GenBank/DDBJ whole genome shotgun (WGS) entry which is preliminary data.</text>
</comment>
<reference evidence="1" key="1">
    <citation type="submission" date="2013-07" db="EMBL/GenBank/DDBJ databases">
        <title>Sub-species coevolution in mutualistic symbiosis.</title>
        <authorList>
            <person name="Murfin K."/>
            <person name="Klassen J."/>
            <person name="Lee M."/>
            <person name="Forst S."/>
            <person name="Stock P."/>
            <person name="Goodrich-Blair H."/>
        </authorList>
    </citation>
    <scope>NUCLEOTIDE SEQUENCE [LARGE SCALE GENOMIC DNA]</scope>
    <source>
        <strain evidence="1">Intermedium</strain>
    </source>
</reference>
<dbReference type="HOGENOM" id="CLU_3278840_0_0_6"/>
<dbReference type="AlphaFoldDB" id="A0A077QDW7"/>
<proteinExistence type="predicted"/>
<dbReference type="Proteomes" id="UP000028480">
    <property type="component" value="Unassembled WGS sequence"/>
</dbReference>
<evidence type="ECO:0000313" key="1">
    <source>
        <dbReference type="EMBL" id="CDH31639.1"/>
    </source>
</evidence>